<gene>
    <name evidence="2" type="ORF">ALC62_08184</name>
</gene>
<dbReference type="EMBL" id="KQ977642">
    <property type="protein sequence ID" value="KYN00958.1"/>
    <property type="molecule type" value="Genomic_DNA"/>
</dbReference>
<evidence type="ECO:0000256" key="1">
    <source>
        <dbReference type="SAM" id="MobiDB-lite"/>
    </source>
</evidence>
<sequence>MRVLYIREVKGGRQLTHDVKPQQNFQFHGYFCRSSPSTCLTGAVCDPRSLSVVVVASDASLRMSLERLLSLSPLQQQQEHQQPGRRLCERVHPESDDGGSIILRS</sequence>
<feature type="compositionally biased region" description="Low complexity" evidence="1">
    <location>
        <begin position="74"/>
        <end position="85"/>
    </location>
</feature>
<proteinExistence type="predicted"/>
<accession>A0A195CJR7</accession>
<evidence type="ECO:0000313" key="3">
    <source>
        <dbReference type="Proteomes" id="UP000078542"/>
    </source>
</evidence>
<evidence type="ECO:0000313" key="2">
    <source>
        <dbReference type="EMBL" id="KYN00958.1"/>
    </source>
</evidence>
<name>A0A195CJR7_9HYME</name>
<protein>
    <submittedName>
        <fullName evidence="2">Uncharacterized protein</fullName>
    </submittedName>
</protein>
<organism evidence="2 3">
    <name type="scientific">Cyphomyrmex costatus</name>
    <dbReference type="NCBI Taxonomy" id="456900"/>
    <lineage>
        <taxon>Eukaryota</taxon>
        <taxon>Metazoa</taxon>
        <taxon>Ecdysozoa</taxon>
        <taxon>Arthropoda</taxon>
        <taxon>Hexapoda</taxon>
        <taxon>Insecta</taxon>
        <taxon>Pterygota</taxon>
        <taxon>Neoptera</taxon>
        <taxon>Endopterygota</taxon>
        <taxon>Hymenoptera</taxon>
        <taxon>Apocrita</taxon>
        <taxon>Aculeata</taxon>
        <taxon>Formicoidea</taxon>
        <taxon>Formicidae</taxon>
        <taxon>Myrmicinae</taxon>
        <taxon>Cyphomyrmex</taxon>
    </lineage>
</organism>
<reference evidence="2 3" key="1">
    <citation type="submission" date="2016-03" db="EMBL/GenBank/DDBJ databases">
        <title>Cyphomyrmex costatus WGS genome.</title>
        <authorList>
            <person name="Nygaard S."/>
            <person name="Hu H."/>
            <person name="Boomsma J."/>
            <person name="Zhang G."/>
        </authorList>
    </citation>
    <scope>NUCLEOTIDE SEQUENCE [LARGE SCALE GENOMIC DNA]</scope>
    <source>
        <strain evidence="2">MS0001</strain>
        <tissue evidence="2">Whole body</tissue>
    </source>
</reference>
<keyword evidence="3" id="KW-1185">Reference proteome</keyword>
<feature type="compositionally biased region" description="Basic and acidic residues" evidence="1">
    <location>
        <begin position="86"/>
        <end position="95"/>
    </location>
</feature>
<feature type="region of interest" description="Disordered" evidence="1">
    <location>
        <begin position="74"/>
        <end position="105"/>
    </location>
</feature>
<dbReference type="Proteomes" id="UP000078542">
    <property type="component" value="Unassembled WGS sequence"/>
</dbReference>
<dbReference type="AlphaFoldDB" id="A0A195CJR7"/>